<evidence type="ECO:0000313" key="6">
    <source>
        <dbReference type="EMBL" id="KAJ7016615.1"/>
    </source>
</evidence>
<dbReference type="EMBL" id="JARJCM010000480">
    <property type="protein sequence ID" value="KAJ7016615.1"/>
    <property type="molecule type" value="Genomic_DNA"/>
</dbReference>
<dbReference type="SUPFAM" id="SSF57850">
    <property type="entry name" value="RING/U-box"/>
    <property type="match status" value="1"/>
</dbReference>
<comment type="caution">
    <text evidence="6">The sequence shown here is derived from an EMBL/GenBank/DDBJ whole genome shotgun (WGS) entry which is preliminary data.</text>
</comment>
<dbReference type="CDD" id="cd21037">
    <property type="entry name" value="MLKL_NTD"/>
    <property type="match status" value="1"/>
</dbReference>
<accession>A0AAD6RYE4</accession>
<dbReference type="Pfam" id="PF00097">
    <property type="entry name" value="zf-C3HC4"/>
    <property type="match status" value="1"/>
</dbReference>
<organism evidence="6 7">
    <name type="scientific">Mycena alexandri</name>
    <dbReference type="NCBI Taxonomy" id="1745969"/>
    <lineage>
        <taxon>Eukaryota</taxon>
        <taxon>Fungi</taxon>
        <taxon>Dikarya</taxon>
        <taxon>Basidiomycota</taxon>
        <taxon>Agaricomycotina</taxon>
        <taxon>Agaricomycetes</taxon>
        <taxon>Agaricomycetidae</taxon>
        <taxon>Agaricales</taxon>
        <taxon>Marasmiineae</taxon>
        <taxon>Mycenaceae</taxon>
        <taxon>Mycena</taxon>
    </lineage>
</organism>
<dbReference type="Gene3D" id="1.20.930.20">
    <property type="entry name" value="Adaptor protein Cbl, N-terminal domain"/>
    <property type="match status" value="1"/>
</dbReference>
<protein>
    <recommendedName>
        <fullName evidence="5">RING-type domain-containing protein</fullName>
    </recommendedName>
</protein>
<dbReference type="GO" id="GO:0007166">
    <property type="term" value="P:cell surface receptor signaling pathway"/>
    <property type="evidence" value="ECO:0007669"/>
    <property type="project" value="InterPro"/>
</dbReference>
<dbReference type="Proteomes" id="UP001218188">
    <property type="component" value="Unassembled WGS sequence"/>
</dbReference>
<dbReference type="Gene3D" id="3.30.40.10">
    <property type="entry name" value="Zinc/RING finger domain, C3HC4 (zinc finger)"/>
    <property type="match status" value="1"/>
</dbReference>
<dbReference type="GO" id="GO:0008270">
    <property type="term" value="F:zinc ion binding"/>
    <property type="evidence" value="ECO:0007669"/>
    <property type="project" value="UniProtKB-KW"/>
</dbReference>
<keyword evidence="3" id="KW-0862">Zinc</keyword>
<keyword evidence="2 4" id="KW-0863">Zinc-finger</keyword>
<dbReference type="PROSITE" id="PS00518">
    <property type="entry name" value="ZF_RING_1"/>
    <property type="match status" value="1"/>
</dbReference>
<dbReference type="PANTHER" id="PTHR23327">
    <property type="entry name" value="RING FINGER PROTEIN 127"/>
    <property type="match status" value="1"/>
</dbReference>
<dbReference type="InterPro" id="IPR018957">
    <property type="entry name" value="Znf_C3HC4_RING-type"/>
</dbReference>
<evidence type="ECO:0000256" key="2">
    <source>
        <dbReference type="ARBA" id="ARBA00022771"/>
    </source>
</evidence>
<dbReference type="AlphaFoldDB" id="A0AAD6RYE4"/>
<evidence type="ECO:0000259" key="5">
    <source>
        <dbReference type="PROSITE" id="PS50089"/>
    </source>
</evidence>
<dbReference type="InterPro" id="IPR001841">
    <property type="entry name" value="Znf_RING"/>
</dbReference>
<dbReference type="PROSITE" id="PS50089">
    <property type="entry name" value="ZF_RING_2"/>
    <property type="match status" value="1"/>
</dbReference>
<keyword evidence="1" id="KW-0479">Metal-binding</keyword>
<dbReference type="SMART" id="SM00184">
    <property type="entry name" value="RING"/>
    <property type="match status" value="1"/>
</dbReference>
<dbReference type="InterPro" id="IPR017907">
    <property type="entry name" value="Znf_RING_CS"/>
</dbReference>
<evidence type="ECO:0000256" key="1">
    <source>
        <dbReference type="ARBA" id="ARBA00022723"/>
    </source>
</evidence>
<sequence>MAQLGSSSDQWLRSAILTARAFTAAADNFPGSYARAAFDAVAVLLETVESTKKNRHYLRALCQGSVTIMDILNYQMTMNGETISANLFELCDQFESLLQRMLETVLEIQSQSRMRGMFSSRRITERIGAYQREIQELRSNCILVASCSWEDEHDASEDTEYYGYGNECWDEESIWEEEDELMPEDEHGRRWGEDLEVNRYDEDNRQAAPEPEPPNLCCPICLSTVCRPVATLCMHIFCDECIYDVLRHGSLSCPLCRATITEPPEPDTILDRYLEQMIADGAVTGPSGGRSSPYTWRDVNFSQH</sequence>
<dbReference type="InterPro" id="IPR059179">
    <property type="entry name" value="MLKL-like_MCAfunc"/>
</dbReference>
<gene>
    <name evidence="6" type="ORF">C8F04DRAFT_1406773</name>
</gene>
<dbReference type="InterPro" id="IPR036537">
    <property type="entry name" value="Adaptor_Cbl_N_dom_sf"/>
</dbReference>
<name>A0AAD6RYE4_9AGAR</name>
<evidence type="ECO:0000313" key="7">
    <source>
        <dbReference type="Proteomes" id="UP001218188"/>
    </source>
</evidence>
<reference evidence="6" key="1">
    <citation type="submission" date="2023-03" db="EMBL/GenBank/DDBJ databases">
        <title>Massive genome expansion in bonnet fungi (Mycena s.s.) driven by repeated elements and novel gene families across ecological guilds.</title>
        <authorList>
            <consortium name="Lawrence Berkeley National Laboratory"/>
            <person name="Harder C.B."/>
            <person name="Miyauchi S."/>
            <person name="Viragh M."/>
            <person name="Kuo A."/>
            <person name="Thoen E."/>
            <person name="Andreopoulos B."/>
            <person name="Lu D."/>
            <person name="Skrede I."/>
            <person name="Drula E."/>
            <person name="Henrissat B."/>
            <person name="Morin E."/>
            <person name="Kohler A."/>
            <person name="Barry K."/>
            <person name="LaButti K."/>
            <person name="Morin E."/>
            <person name="Salamov A."/>
            <person name="Lipzen A."/>
            <person name="Mereny Z."/>
            <person name="Hegedus B."/>
            <person name="Baldrian P."/>
            <person name="Stursova M."/>
            <person name="Weitz H."/>
            <person name="Taylor A."/>
            <person name="Grigoriev I.V."/>
            <person name="Nagy L.G."/>
            <person name="Martin F."/>
            <person name="Kauserud H."/>
        </authorList>
    </citation>
    <scope>NUCLEOTIDE SEQUENCE</scope>
    <source>
        <strain evidence="6">CBHHK200</strain>
    </source>
</reference>
<evidence type="ECO:0000256" key="3">
    <source>
        <dbReference type="ARBA" id="ARBA00022833"/>
    </source>
</evidence>
<feature type="domain" description="RING-type" evidence="5">
    <location>
        <begin position="218"/>
        <end position="257"/>
    </location>
</feature>
<evidence type="ECO:0000256" key="4">
    <source>
        <dbReference type="PROSITE-ProRule" id="PRU00175"/>
    </source>
</evidence>
<proteinExistence type="predicted"/>
<keyword evidence="7" id="KW-1185">Reference proteome</keyword>
<dbReference type="InterPro" id="IPR013083">
    <property type="entry name" value="Znf_RING/FYVE/PHD"/>
</dbReference>